<evidence type="ECO:0000313" key="2">
    <source>
        <dbReference type="EMBL" id="MDX6805647.1"/>
    </source>
</evidence>
<name>A0ABU4RLH1_9HYPH</name>
<evidence type="ECO:0000259" key="1">
    <source>
        <dbReference type="Pfam" id="PF13302"/>
    </source>
</evidence>
<dbReference type="PANTHER" id="PTHR43792">
    <property type="entry name" value="GNAT FAMILY, PUTATIVE (AFU_ORTHOLOGUE AFUA_3G00765)-RELATED-RELATED"/>
    <property type="match status" value="1"/>
</dbReference>
<evidence type="ECO:0000313" key="3">
    <source>
        <dbReference type="Proteomes" id="UP001274321"/>
    </source>
</evidence>
<accession>A0ABU4RLH1</accession>
<organism evidence="2 3">
    <name type="scientific">Terrihabitans rhizophilus</name>
    <dbReference type="NCBI Taxonomy" id="3092662"/>
    <lineage>
        <taxon>Bacteria</taxon>
        <taxon>Pseudomonadati</taxon>
        <taxon>Pseudomonadota</taxon>
        <taxon>Alphaproteobacteria</taxon>
        <taxon>Hyphomicrobiales</taxon>
        <taxon>Terrihabitans</taxon>
    </lineage>
</organism>
<dbReference type="EMBL" id="JAXAFJ010000002">
    <property type="protein sequence ID" value="MDX6805647.1"/>
    <property type="molecule type" value="Genomic_DNA"/>
</dbReference>
<dbReference type="InterPro" id="IPR051531">
    <property type="entry name" value="N-acetyltransferase"/>
</dbReference>
<proteinExistence type="predicted"/>
<keyword evidence="3" id="KW-1185">Reference proteome</keyword>
<reference evidence="2 3" key="1">
    <citation type="submission" date="2023-11" db="EMBL/GenBank/DDBJ databases">
        <authorList>
            <person name="Bao R."/>
        </authorList>
    </citation>
    <scope>NUCLEOTIDE SEQUENCE [LARGE SCALE GENOMIC DNA]</scope>
    <source>
        <strain evidence="2 3">PJ23</strain>
    </source>
</reference>
<sequence>MLSMLFPTVVEISGLFGDVPHEGHLSGVETALGDADMMAKLGGVRDPVAAKAFIRRERAHWREHHYGMWFFRDLDTGRFAGWGGIRRSELDGRDVVELTYALTAPHRGRGAATEIGKLATRLGFENLGLSEIVAVTQTANAPSEAVLVRCGFSFDRAIVRNDQPHVLYRLGAD</sequence>
<protein>
    <submittedName>
        <fullName evidence="2">GNAT family N-acetyltransferase</fullName>
    </submittedName>
</protein>
<dbReference type="RefSeq" id="WP_319843754.1">
    <property type="nucleotide sequence ID" value="NZ_JAXAFJ010000002.1"/>
</dbReference>
<feature type="domain" description="N-acetyltransferase" evidence="1">
    <location>
        <begin position="31"/>
        <end position="152"/>
    </location>
</feature>
<dbReference type="Proteomes" id="UP001274321">
    <property type="component" value="Unassembled WGS sequence"/>
</dbReference>
<dbReference type="InterPro" id="IPR016181">
    <property type="entry name" value="Acyl_CoA_acyltransferase"/>
</dbReference>
<dbReference type="SUPFAM" id="SSF55729">
    <property type="entry name" value="Acyl-CoA N-acyltransferases (Nat)"/>
    <property type="match status" value="1"/>
</dbReference>
<dbReference type="Pfam" id="PF13302">
    <property type="entry name" value="Acetyltransf_3"/>
    <property type="match status" value="1"/>
</dbReference>
<dbReference type="InterPro" id="IPR000182">
    <property type="entry name" value="GNAT_dom"/>
</dbReference>
<dbReference type="Gene3D" id="3.40.630.30">
    <property type="match status" value="1"/>
</dbReference>
<gene>
    <name evidence="2" type="ORF">SCD90_06195</name>
</gene>
<dbReference type="PANTHER" id="PTHR43792:SF1">
    <property type="entry name" value="N-ACETYLTRANSFERASE DOMAIN-CONTAINING PROTEIN"/>
    <property type="match status" value="1"/>
</dbReference>
<comment type="caution">
    <text evidence="2">The sequence shown here is derived from an EMBL/GenBank/DDBJ whole genome shotgun (WGS) entry which is preliminary data.</text>
</comment>